<dbReference type="InterPro" id="IPR050882">
    <property type="entry name" value="Prepilin_peptidase/N-MTase"/>
</dbReference>
<comment type="caution">
    <text evidence="4">The sequence shown here is derived from an EMBL/GenBank/DDBJ whole genome shotgun (WGS) entry which is preliminary data.</text>
</comment>
<keyword evidence="2" id="KW-0472">Membrane</keyword>
<accession>A0A4Y8PS25</accession>
<dbReference type="Gene3D" id="1.20.120.1220">
    <property type="match status" value="1"/>
</dbReference>
<dbReference type="Proteomes" id="UP000298246">
    <property type="component" value="Unassembled WGS sequence"/>
</dbReference>
<dbReference type="AlphaFoldDB" id="A0A4Y8PS25"/>
<dbReference type="EMBL" id="MYFO01000044">
    <property type="protein sequence ID" value="TFE83722.1"/>
    <property type="molecule type" value="Genomic_DNA"/>
</dbReference>
<feature type="transmembrane region" description="Helical" evidence="2">
    <location>
        <begin position="150"/>
        <end position="170"/>
    </location>
</feature>
<dbReference type="PANTHER" id="PTHR30487:SF0">
    <property type="entry name" value="PREPILIN LEADER PEPTIDASE_N-METHYLTRANSFERASE-RELATED"/>
    <property type="match status" value="1"/>
</dbReference>
<dbReference type="GO" id="GO:0006465">
    <property type="term" value="P:signal peptide processing"/>
    <property type="evidence" value="ECO:0007669"/>
    <property type="project" value="TreeGrafter"/>
</dbReference>
<evidence type="ECO:0000313" key="5">
    <source>
        <dbReference type="Proteomes" id="UP000298246"/>
    </source>
</evidence>
<dbReference type="GO" id="GO:0004190">
    <property type="term" value="F:aspartic-type endopeptidase activity"/>
    <property type="evidence" value="ECO:0007669"/>
    <property type="project" value="InterPro"/>
</dbReference>
<feature type="transmembrane region" description="Helical" evidence="2">
    <location>
        <begin position="50"/>
        <end position="72"/>
    </location>
</feature>
<proteinExistence type="inferred from homology"/>
<keyword evidence="2" id="KW-1133">Transmembrane helix</keyword>
<dbReference type="GO" id="GO:0005886">
    <property type="term" value="C:plasma membrane"/>
    <property type="evidence" value="ECO:0007669"/>
    <property type="project" value="TreeGrafter"/>
</dbReference>
<feature type="transmembrane region" description="Helical" evidence="2">
    <location>
        <begin position="6"/>
        <end position="22"/>
    </location>
</feature>
<protein>
    <recommendedName>
        <fullName evidence="3">Prepilin type IV endopeptidase peptidase domain-containing protein</fullName>
    </recommendedName>
</protein>
<feature type="transmembrane region" description="Helical" evidence="2">
    <location>
        <begin position="92"/>
        <end position="113"/>
    </location>
</feature>
<gene>
    <name evidence="4" type="ORF">B5M42_22365</name>
</gene>
<organism evidence="4 5">
    <name type="scientific">Paenibacillus athensensis</name>
    <dbReference type="NCBI Taxonomy" id="1967502"/>
    <lineage>
        <taxon>Bacteria</taxon>
        <taxon>Bacillati</taxon>
        <taxon>Bacillota</taxon>
        <taxon>Bacilli</taxon>
        <taxon>Bacillales</taxon>
        <taxon>Paenibacillaceae</taxon>
        <taxon>Paenibacillus</taxon>
    </lineage>
</organism>
<dbReference type="PANTHER" id="PTHR30487">
    <property type="entry name" value="TYPE 4 PREPILIN-LIKE PROTEINS LEADER PEPTIDE-PROCESSING ENZYME"/>
    <property type="match status" value="1"/>
</dbReference>
<dbReference type="Pfam" id="PF01478">
    <property type="entry name" value="Peptidase_A24"/>
    <property type="match status" value="1"/>
</dbReference>
<reference evidence="4 5" key="1">
    <citation type="submission" date="2017-03" db="EMBL/GenBank/DDBJ databases">
        <title>Isolation of Levoglucosan Utilizing Bacteria.</title>
        <authorList>
            <person name="Arya A.S."/>
        </authorList>
    </citation>
    <scope>NUCLEOTIDE SEQUENCE [LARGE SCALE GENOMIC DNA]</scope>
    <source>
        <strain evidence="4 5">MEC069</strain>
    </source>
</reference>
<evidence type="ECO:0000256" key="2">
    <source>
        <dbReference type="SAM" id="Phobius"/>
    </source>
</evidence>
<sequence>MPLHLYLLAAFILVAFYFDVMYSKLPNWLNATGFVAGLAHHGIRNGWQGLLHAILAALVGFAILLLLYVMKAMEAGDVKLFAAIGALTGLEFVLYCLMYAIVYAGIIGVLLILFRKEFFLRMRRILRYLFGVLLLRNMTAVKQITKEDNLRFPFMYAVLPAVATTCYYFIH</sequence>
<dbReference type="OrthoDB" id="5508079at2"/>
<dbReference type="RefSeq" id="WP_134756960.1">
    <property type="nucleotide sequence ID" value="NZ_MYFO02000001.1"/>
</dbReference>
<evidence type="ECO:0000256" key="1">
    <source>
        <dbReference type="ARBA" id="ARBA00005801"/>
    </source>
</evidence>
<evidence type="ECO:0000313" key="4">
    <source>
        <dbReference type="EMBL" id="TFE83722.1"/>
    </source>
</evidence>
<name>A0A4Y8PS25_9BACL</name>
<dbReference type="InterPro" id="IPR000045">
    <property type="entry name" value="Prepilin_IV_endopep_pep"/>
</dbReference>
<keyword evidence="5" id="KW-1185">Reference proteome</keyword>
<comment type="similarity">
    <text evidence="1">Belongs to the peptidase A24 family.</text>
</comment>
<feature type="domain" description="Prepilin type IV endopeptidase peptidase" evidence="3">
    <location>
        <begin position="7"/>
        <end position="109"/>
    </location>
</feature>
<evidence type="ECO:0000259" key="3">
    <source>
        <dbReference type="Pfam" id="PF01478"/>
    </source>
</evidence>
<keyword evidence="2" id="KW-0812">Transmembrane</keyword>